<keyword evidence="1" id="KW-0472">Membrane</keyword>
<dbReference type="Pfam" id="PF19040">
    <property type="entry name" value="SGNH"/>
    <property type="match status" value="1"/>
</dbReference>
<keyword evidence="1" id="KW-0812">Transmembrane</keyword>
<keyword evidence="5" id="KW-1185">Reference proteome</keyword>
<comment type="caution">
    <text evidence="4">The sequence shown here is derived from an EMBL/GenBank/DDBJ whole genome shotgun (WGS) entry which is preliminary data.</text>
</comment>
<dbReference type="GO" id="GO:0016747">
    <property type="term" value="F:acyltransferase activity, transferring groups other than amino-acyl groups"/>
    <property type="evidence" value="ECO:0007669"/>
    <property type="project" value="InterPro"/>
</dbReference>
<evidence type="ECO:0000259" key="3">
    <source>
        <dbReference type="Pfam" id="PF19040"/>
    </source>
</evidence>
<dbReference type="InterPro" id="IPR043968">
    <property type="entry name" value="SGNH"/>
</dbReference>
<evidence type="ECO:0000313" key="5">
    <source>
        <dbReference type="Proteomes" id="UP001642900"/>
    </source>
</evidence>
<dbReference type="RefSeq" id="WP_165021807.1">
    <property type="nucleotide sequence ID" value="NZ_JAAKZF010000001.1"/>
</dbReference>
<organism evidence="4 5">
    <name type="scientific">Allomesorhizobium camelthorni</name>
    <dbReference type="NCBI Taxonomy" id="475069"/>
    <lineage>
        <taxon>Bacteria</taxon>
        <taxon>Pseudomonadati</taxon>
        <taxon>Pseudomonadota</taxon>
        <taxon>Alphaproteobacteria</taxon>
        <taxon>Hyphomicrobiales</taxon>
        <taxon>Phyllobacteriaceae</taxon>
        <taxon>Allomesorhizobium</taxon>
    </lineage>
</organism>
<feature type="domain" description="Acyltransferase 3" evidence="2">
    <location>
        <begin position="9"/>
        <end position="326"/>
    </location>
</feature>
<accession>A0A6G4W6C2</accession>
<name>A0A6G4W6C2_9HYPH</name>
<feature type="transmembrane region" description="Helical" evidence="1">
    <location>
        <begin position="107"/>
        <end position="126"/>
    </location>
</feature>
<dbReference type="InterPro" id="IPR002656">
    <property type="entry name" value="Acyl_transf_3_dom"/>
</dbReference>
<sequence>MDVRDYRPDIDGLRAIAVLSVVLFHFGWSQFSGGFIGVDVFFVISGYLITRLITGEVASTGAFHFRRFYVRRMRRLFPALAVVLLLSAIAAAFIFSPEHLKRFSRELMTAALSVSNIFFFTVSGYFDIAKKFQALLHTWSLGVEEQFYLVWPVLIVWAMRSGRRILPVALMAAAIASLYYAQTLDDRSAAFFLTPFRIFEFAIGAGLVWMVKVQPANKLLLEPILLCGLGAIGYAVFAYSSKTHLPGLLTLTPTVGAALAIYAGRARYTGLLLRNPLSVWVGKISYSLYLVHWPLVIFYAYITGEPFTANERVGLLAVSIALAAMIHYGVEQPLRRPRAQAEGGNVGFMKGLVAATLLFLVFGVSVILGQGWAWRLSPDAAKLLASTTREIEMQGECQYETARLNEAFQRTFDGCVAEAGKAVLIIGDSHASDLFNAIAHNGARRHVVGVADGGCRPIGPEACRYAEFGAFIAANRDNIAGVVFVQMGGYFLTDLRHLPVDTDGIDETIDYLARFAQPGIPLLWVGPQWEPYYEVDQFVATMPAVERPDYLRNSSVHIADVDAAIDAVVRRRESPVDYVSRTAILGPLTAGQFVVDGEYTYSDTDHWSAKGEEVFGRRLLAGSAELRELFGLREDRQTAPGA</sequence>
<evidence type="ECO:0000256" key="1">
    <source>
        <dbReference type="SAM" id="Phobius"/>
    </source>
</evidence>
<feature type="transmembrane region" description="Helical" evidence="1">
    <location>
        <begin position="75"/>
        <end position="95"/>
    </location>
</feature>
<dbReference type="GO" id="GO:0009103">
    <property type="term" value="P:lipopolysaccharide biosynthetic process"/>
    <property type="evidence" value="ECO:0007669"/>
    <property type="project" value="TreeGrafter"/>
</dbReference>
<feature type="transmembrane region" description="Helical" evidence="1">
    <location>
        <begin position="351"/>
        <end position="374"/>
    </location>
</feature>
<proteinExistence type="predicted"/>
<dbReference type="Pfam" id="PF01757">
    <property type="entry name" value="Acyl_transf_3"/>
    <property type="match status" value="1"/>
</dbReference>
<keyword evidence="4" id="KW-0012">Acyltransferase</keyword>
<dbReference type="GO" id="GO:0016020">
    <property type="term" value="C:membrane"/>
    <property type="evidence" value="ECO:0007669"/>
    <property type="project" value="TreeGrafter"/>
</dbReference>
<evidence type="ECO:0000313" key="4">
    <source>
        <dbReference type="EMBL" id="NGO49720.1"/>
    </source>
</evidence>
<evidence type="ECO:0000259" key="2">
    <source>
        <dbReference type="Pfam" id="PF01757"/>
    </source>
</evidence>
<dbReference type="EMBL" id="JAAKZF010000001">
    <property type="protein sequence ID" value="NGO49720.1"/>
    <property type="molecule type" value="Genomic_DNA"/>
</dbReference>
<feature type="transmembrane region" description="Helical" evidence="1">
    <location>
        <begin position="245"/>
        <end position="263"/>
    </location>
</feature>
<keyword evidence="1" id="KW-1133">Transmembrane helix</keyword>
<keyword evidence="4" id="KW-0808">Transferase</keyword>
<dbReference type="AlphaFoldDB" id="A0A6G4W6C2"/>
<feature type="transmembrane region" description="Helical" evidence="1">
    <location>
        <begin position="12"/>
        <end position="28"/>
    </location>
</feature>
<dbReference type="PANTHER" id="PTHR23028:SF53">
    <property type="entry name" value="ACYL_TRANSF_3 DOMAIN-CONTAINING PROTEIN"/>
    <property type="match status" value="1"/>
</dbReference>
<dbReference type="PANTHER" id="PTHR23028">
    <property type="entry name" value="ACETYLTRANSFERASE"/>
    <property type="match status" value="1"/>
</dbReference>
<feature type="transmembrane region" description="Helical" evidence="1">
    <location>
        <begin position="188"/>
        <end position="210"/>
    </location>
</feature>
<feature type="domain" description="SGNH" evidence="3">
    <location>
        <begin position="397"/>
        <end position="619"/>
    </location>
</feature>
<protein>
    <submittedName>
        <fullName evidence="4">Acyltransferase</fullName>
    </submittedName>
</protein>
<reference evidence="4 5" key="1">
    <citation type="submission" date="2020-02" db="EMBL/GenBank/DDBJ databases">
        <title>Genome sequence of strain CCNWXJ40-4.</title>
        <authorList>
            <person name="Gao J."/>
            <person name="Sun J."/>
        </authorList>
    </citation>
    <scope>NUCLEOTIDE SEQUENCE [LARGE SCALE GENOMIC DNA]</scope>
    <source>
        <strain evidence="4 5">CCNWXJ 40-4</strain>
    </source>
</reference>
<dbReference type="InterPro" id="IPR050879">
    <property type="entry name" value="Acyltransferase_3"/>
</dbReference>
<feature type="transmembrane region" description="Helical" evidence="1">
    <location>
        <begin position="219"/>
        <end position="239"/>
    </location>
</feature>
<feature type="transmembrane region" description="Helical" evidence="1">
    <location>
        <begin position="34"/>
        <end position="54"/>
    </location>
</feature>
<feature type="transmembrane region" description="Helical" evidence="1">
    <location>
        <begin position="165"/>
        <end position="182"/>
    </location>
</feature>
<gene>
    <name evidence="4" type="ORF">G6N73_00780</name>
</gene>
<feature type="transmembrane region" description="Helical" evidence="1">
    <location>
        <begin position="284"/>
        <end position="301"/>
    </location>
</feature>
<dbReference type="Proteomes" id="UP001642900">
    <property type="component" value="Unassembled WGS sequence"/>
</dbReference>
<feature type="transmembrane region" description="Helical" evidence="1">
    <location>
        <begin position="313"/>
        <end position="330"/>
    </location>
</feature>